<name>A0A1S6L3A5_9CAUD</name>
<dbReference type="Proteomes" id="UP000221250">
    <property type="component" value="Segment"/>
</dbReference>
<reference evidence="2 3" key="1">
    <citation type="submission" date="2017-01" db="EMBL/GenBank/DDBJ databases">
        <authorList>
            <person name="Mah S.A."/>
            <person name="Swanson W.J."/>
            <person name="Moy G.W."/>
            <person name="Vacquier V.D."/>
        </authorList>
    </citation>
    <scope>NUCLEOTIDE SEQUENCE [LARGE SCALE GENOMIC DNA]</scope>
</reference>
<sequence length="121" mass="13299">MWQYKQSTGELRDASGKLVAKGYAGKGEYKNRHECQTVPNMGPVPVGCYTLNPPHTSLKTGPYAMDLVPDSSNEMFGRSAFQMHGDSLRNPGSASSGCIIMPRTIREAVWASRDHRIEVIA</sequence>
<dbReference type="Pfam" id="PF10908">
    <property type="entry name" value="Tlde1_dom"/>
    <property type="match status" value="1"/>
</dbReference>
<evidence type="ECO:0000313" key="2">
    <source>
        <dbReference type="EMBL" id="AQT28665.1"/>
    </source>
</evidence>
<protein>
    <submittedName>
        <fullName evidence="2">Putative DUF2778 domain-containing protein</fullName>
    </submittedName>
</protein>
<accession>A0A1S6L3A5</accession>
<feature type="domain" description="Tlde1" evidence="1">
    <location>
        <begin position="21"/>
        <end position="113"/>
    </location>
</feature>
<gene>
    <name evidence="2" type="ORF">YOLOSWAG_186</name>
</gene>
<organism evidence="2 3">
    <name type="scientific">Erwinia phage vB_EamM_Yoloswag</name>
    <dbReference type="NCBI Taxonomy" id="1958956"/>
    <lineage>
        <taxon>Viruses</taxon>
        <taxon>Duplodnaviria</taxon>
        <taxon>Heunggongvirae</taxon>
        <taxon>Uroviricota</taxon>
        <taxon>Caudoviricetes</taxon>
        <taxon>Yoloswagvirus</taxon>
        <taxon>Yoloswagvirus yoloswag</taxon>
    </lineage>
</organism>
<keyword evidence="3" id="KW-1185">Reference proteome</keyword>
<evidence type="ECO:0000313" key="3">
    <source>
        <dbReference type="Proteomes" id="UP000221250"/>
    </source>
</evidence>
<dbReference type="InterPro" id="IPR021225">
    <property type="entry name" value="Tlde1_dom"/>
</dbReference>
<dbReference type="EMBL" id="KY448244">
    <property type="protein sequence ID" value="AQT28665.1"/>
    <property type="molecule type" value="Genomic_DNA"/>
</dbReference>
<proteinExistence type="predicted"/>
<evidence type="ECO:0000259" key="1">
    <source>
        <dbReference type="Pfam" id="PF10908"/>
    </source>
</evidence>